<dbReference type="Gene3D" id="2.30.30.140">
    <property type="match status" value="1"/>
</dbReference>
<dbReference type="RefSeq" id="XP_070906196.1">
    <property type="nucleotide sequence ID" value="XM_071037168.1"/>
</dbReference>
<feature type="compositionally biased region" description="Basic and acidic residues" evidence="1">
    <location>
        <begin position="498"/>
        <end position="545"/>
    </location>
</feature>
<evidence type="ECO:0000313" key="4">
    <source>
        <dbReference type="Proteomes" id="UP001610444"/>
    </source>
</evidence>
<dbReference type="InterPro" id="IPR026093">
    <property type="entry name" value="MGARP"/>
</dbReference>
<sequence length="608" mass="66143">MAEAKTTSSAPAADAVAEAPVERTPAELEAGAEKSAPEPTKDNNEQKANGGEEKPAENTAAEDEKKESSDAPAEKADASAESADAKKSDEGAAAPAKAEPAAATDANGTPATTKKSSSKRKSTGGDTKSKLNRKKSQSRITHLDAKPGEYYLARLRSFPPWPAIICDEEILPQTLLTTRPVTAQRPDGTYREDYADGGKRVAERTFPVMFLQTNEFAWIPNTDLAPLDPATCKDVSEKGKSKQLIAAYHVAAENNDLAHFKDLLADHQRAIQQEEEEIEAQAAAKAAAKAEKESKKNKRKSMDIHDDVDMEDAEEGGKAPKSSKKRKKDADAEDEKPAKTPKTGTKLKLTTPKTPTGETGKKAAGSRAKQTASSKKGKAAANEDSDESSPPAKEPEPKVNVEEAKKKREKEVLFVRHRLQKGFISRDHPPKEEEMSQMAGLFSKLEKIEDLEVSIIRETKIHKVLRMIVKLATIPRDEEFQFRKRAVDILSKWKNVLESDRATPSQDKEKDEKPKANGVHKESSAEAPAKGEAKTDKEDDSKLETPDQDEAMPDADADAAEKEKSEETPAPAKDEAEKVAAPEDPEKEKETSAEEGKTEKEKTAEAAA</sequence>
<feature type="compositionally biased region" description="Low complexity" evidence="1">
    <location>
        <begin position="340"/>
        <end position="365"/>
    </location>
</feature>
<gene>
    <name evidence="3" type="ORF">BJX68DRAFT_17830</name>
</gene>
<dbReference type="InterPro" id="IPR000313">
    <property type="entry name" value="PWWP_dom"/>
</dbReference>
<name>A0ABR4LCC8_9EURO</name>
<organism evidence="3 4">
    <name type="scientific">Aspergillus pseudodeflectus</name>
    <dbReference type="NCBI Taxonomy" id="176178"/>
    <lineage>
        <taxon>Eukaryota</taxon>
        <taxon>Fungi</taxon>
        <taxon>Dikarya</taxon>
        <taxon>Ascomycota</taxon>
        <taxon>Pezizomycotina</taxon>
        <taxon>Eurotiomycetes</taxon>
        <taxon>Eurotiomycetidae</taxon>
        <taxon>Eurotiales</taxon>
        <taxon>Aspergillaceae</taxon>
        <taxon>Aspergillus</taxon>
        <taxon>Aspergillus subgen. Nidulantes</taxon>
    </lineage>
</organism>
<dbReference type="SUPFAM" id="SSF63748">
    <property type="entry name" value="Tudor/PWWP/MBT"/>
    <property type="match status" value="1"/>
</dbReference>
<evidence type="ECO:0000256" key="1">
    <source>
        <dbReference type="SAM" id="MobiDB-lite"/>
    </source>
</evidence>
<comment type="caution">
    <text evidence="3">The sequence shown here is derived from an EMBL/GenBank/DDBJ whole genome shotgun (WGS) entry which is preliminary data.</text>
</comment>
<feature type="compositionally biased region" description="Acidic residues" evidence="1">
    <location>
        <begin position="546"/>
        <end position="558"/>
    </location>
</feature>
<feature type="compositionally biased region" description="Basic and acidic residues" evidence="1">
    <location>
        <begin position="20"/>
        <end position="90"/>
    </location>
</feature>
<dbReference type="PROSITE" id="PS50812">
    <property type="entry name" value="PWWP"/>
    <property type="match status" value="1"/>
</dbReference>
<dbReference type="SUPFAM" id="SSF47676">
    <property type="entry name" value="Conserved domain common to transcription factors TFIIS, elongin A, CRSP70"/>
    <property type="match status" value="1"/>
</dbReference>
<feature type="compositionally biased region" description="Low complexity" evidence="1">
    <location>
        <begin position="1"/>
        <end position="19"/>
    </location>
</feature>
<feature type="region of interest" description="Disordered" evidence="1">
    <location>
        <begin position="498"/>
        <end position="608"/>
    </location>
</feature>
<reference evidence="3 4" key="1">
    <citation type="submission" date="2024-07" db="EMBL/GenBank/DDBJ databases">
        <title>Section-level genome sequencing and comparative genomics of Aspergillus sections Usti and Cavernicolus.</title>
        <authorList>
            <consortium name="Lawrence Berkeley National Laboratory"/>
            <person name="Nybo J.L."/>
            <person name="Vesth T.C."/>
            <person name="Theobald S."/>
            <person name="Frisvad J.C."/>
            <person name="Larsen T.O."/>
            <person name="Kjaerboelling I."/>
            <person name="Rothschild-Mancinelli K."/>
            <person name="Lyhne E.K."/>
            <person name="Kogle M.E."/>
            <person name="Barry K."/>
            <person name="Clum A."/>
            <person name="Na H."/>
            <person name="Ledsgaard L."/>
            <person name="Lin J."/>
            <person name="Lipzen A."/>
            <person name="Kuo A."/>
            <person name="Riley R."/>
            <person name="Mondo S."/>
            <person name="LaButti K."/>
            <person name="Haridas S."/>
            <person name="Pangalinan J."/>
            <person name="Salamov A.A."/>
            <person name="Simmons B.A."/>
            <person name="Magnuson J.K."/>
            <person name="Chen J."/>
            <person name="Drula E."/>
            <person name="Henrissat B."/>
            <person name="Wiebenga A."/>
            <person name="Lubbers R.J."/>
            <person name="Gomes A.C."/>
            <person name="Macurrencykelacurrency M.R."/>
            <person name="Stajich J."/>
            <person name="Grigoriev I.V."/>
            <person name="Mortensen U.H."/>
            <person name="De vries R.P."/>
            <person name="Baker S.E."/>
            <person name="Andersen M.R."/>
        </authorList>
    </citation>
    <scope>NUCLEOTIDE SEQUENCE [LARGE SCALE GENOMIC DNA]</scope>
    <source>
        <strain evidence="3 4">CBS 756.74</strain>
    </source>
</reference>
<feature type="region of interest" description="Disordered" evidence="1">
    <location>
        <begin position="282"/>
        <end position="409"/>
    </location>
</feature>
<dbReference type="Gene3D" id="1.20.930.10">
    <property type="entry name" value="Conserved domain common to transcription factors TFIIS, elongin A, CRSP70"/>
    <property type="match status" value="1"/>
</dbReference>
<dbReference type="InterPro" id="IPR035441">
    <property type="entry name" value="TFIIS/LEDGF_dom_sf"/>
</dbReference>
<feature type="domain" description="PWWP" evidence="2">
    <location>
        <begin position="147"/>
        <end position="230"/>
    </location>
</feature>
<evidence type="ECO:0000313" key="3">
    <source>
        <dbReference type="EMBL" id="KAL2862106.1"/>
    </source>
</evidence>
<feature type="compositionally biased region" description="Basic and acidic residues" evidence="1">
    <location>
        <begin position="288"/>
        <end position="307"/>
    </location>
</feature>
<feature type="compositionally biased region" description="Basic and acidic residues" evidence="1">
    <location>
        <begin position="393"/>
        <end position="409"/>
    </location>
</feature>
<protein>
    <recommendedName>
        <fullName evidence="2">PWWP domain-containing protein</fullName>
    </recommendedName>
</protein>
<dbReference type="SMART" id="SM00293">
    <property type="entry name" value="PWWP"/>
    <property type="match status" value="1"/>
</dbReference>
<dbReference type="PANTHER" id="PTHR22910">
    <property type="entry name" value="PROTEIN MGARP"/>
    <property type="match status" value="1"/>
</dbReference>
<dbReference type="GeneID" id="98152332"/>
<accession>A0ABR4LCC8</accession>
<evidence type="ECO:0000259" key="2">
    <source>
        <dbReference type="PROSITE" id="PS50812"/>
    </source>
</evidence>
<dbReference type="EMBL" id="JBFXLR010000001">
    <property type="protein sequence ID" value="KAL2862106.1"/>
    <property type="molecule type" value="Genomic_DNA"/>
</dbReference>
<keyword evidence="4" id="KW-1185">Reference proteome</keyword>
<feature type="compositionally biased region" description="Low complexity" evidence="1">
    <location>
        <begin position="92"/>
        <end position="115"/>
    </location>
</feature>
<proteinExistence type="predicted"/>
<dbReference type="Proteomes" id="UP001610444">
    <property type="component" value="Unassembled WGS sequence"/>
</dbReference>
<feature type="compositionally biased region" description="Basic and acidic residues" evidence="1">
    <location>
        <begin position="559"/>
        <end position="608"/>
    </location>
</feature>
<dbReference type="Pfam" id="PF00855">
    <property type="entry name" value="PWWP"/>
    <property type="match status" value="1"/>
</dbReference>
<dbReference type="PANTHER" id="PTHR22910:SF6">
    <property type="entry name" value="PROTEIN MGARP"/>
    <property type="match status" value="1"/>
</dbReference>
<feature type="region of interest" description="Disordered" evidence="1">
    <location>
        <begin position="1"/>
        <end position="142"/>
    </location>
</feature>